<proteinExistence type="predicted"/>
<dbReference type="Gramene" id="OPUNC03G20880.2">
    <property type="protein sequence ID" value="OPUNC03G20880.2"/>
    <property type="gene ID" value="OPUNC03G20880"/>
</dbReference>
<reference evidence="1" key="1">
    <citation type="submission" date="2015-04" db="UniProtKB">
        <authorList>
            <consortium name="EnsemblPlants"/>
        </authorList>
    </citation>
    <scope>IDENTIFICATION</scope>
</reference>
<dbReference type="Proteomes" id="UP000026962">
    <property type="component" value="Chromosome 3"/>
</dbReference>
<sequence>MQPVTSTQTRMPRRASFVNLFPVLHEWALPVAEKEPSHWHERQQQQKLVTSIITKVGKTTAITTRDTYGSYRSTSKANKIELLIFRARVHLLSYELSYC</sequence>
<keyword evidence="2" id="KW-1185">Reference proteome</keyword>
<name>A0A0E0KFA9_ORYPU</name>
<dbReference type="EnsemblPlants" id="OPUNC03G20880.2">
    <property type="protein sequence ID" value="OPUNC03G20880.2"/>
    <property type="gene ID" value="OPUNC03G20880"/>
</dbReference>
<evidence type="ECO:0000313" key="1">
    <source>
        <dbReference type="EnsemblPlants" id="OPUNC03G20880.2"/>
    </source>
</evidence>
<accession>A0A0E0KFA9</accession>
<protein>
    <submittedName>
        <fullName evidence="1">Uncharacterized protein</fullName>
    </submittedName>
</protein>
<reference evidence="1" key="2">
    <citation type="submission" date="2018-05" db="EMBL/GenBank/DDBJ databases">
        <title>OpunRS2 (Oryza punctata Reference Sequence Version 2).</title>
        <authorList>
            <person name="Zhang J."/>
            <person name="Kudrna D."/>
            <person name="Lee S."/>
            <person name="Talag J."/>
            <person name="Welchert J."/>
            <person name="Wing R.A."/>
        </authorList>
    </citation>
    <scope>NUCLEOTIDE SEQUENCE [LARGE SCALE GENOMIC DNA]</scope>
</reference>
<dbReference type="HOGENOM" id="CLU_2324378_0_0_1"/>
<organism evidence="1">
    <name type="scientific">Oryza punctata</name>
    <name type="common">Red rice</name>
    <dbReference type="NCBI Taxonomy" id="4537"/>
    <lineage>
        <taxon>Eukaryota</taxon>
        <taxon>Viridiplantae</taxon>
        <taxon>Streptophyta</taxon>
        <taxon>Embryophyta</taxon>
        <taxon>Tracheophyta</taxon>
        <taxon>Spermatophyta</taxon>
        <taxon>Magnoliopsida</taxon>
        <taxon>Liliopsida</taxon>
        <taxon>Poales</taxon>
        <taxon>Poaceae</taxon>
        <taxon>BOP clade</taxon>
        <taxon>Oryzoideae</taxon>
        <taxon>Oryzeae</taxon>
        <taxon>Oryzinae</taxon>
        <taxon>Oryza</taxon>
    </lineage>
</organism>
<evidence type="ECO:0000313" key="2">
    <source>
        <dbReference type="Proteomes" id="UP000026962"/>
    </source>
</evidence>
<dbReference type="AlphaFoldDB" id="A0A0E0KFA9"/>